<accession>A0A0F9L1F8</accession>
<dbReference type="AlphaFoldDB" id="A0A0F9L1F8"/>
<proteinExistence type="predicted"/>
<evidence type="ECO:0008006" key="4">
    <source>
        <dbReference type="Google" id="ProtNLM"/>
    </source>
</evidence>
<keyword evidence="2" id="KW-0812">Transmembrane</keyword>
<evidence type="ECO:0000256" key="1">
    <source>
        <dbReference type="SAM" id="MobiDB-lite"/>
    </source>
</evidence>
<feature type="transmembrane region" description="Helical" evidence="2">
    <location>
        <begin position="20"/>
        <end position="41"/>
    </location>
</feature>
<dbReference type="InterPro" id="IPR045584">
    <property type="entry name" value="Pilin-like"/>
</dbReference>
<reference evidence="3" key="1">
    <citation type="journal article" date="2015" name="Nature">
        <title>Complex archaea that bridge the gap between prokaryotes and eukaryotes.</title>
        <authorList>
            <person name="Spang A."/>
            <person name="Saw J.H."/>
            <person name="Jorgensen S.L."/>
            <person name="Zaremba-Niedzwiedzka K."/>
            <person name="Martijn J."/>
            <person name="Lind A.E."/>
            <person name="van Eijk R."/>
            <person name="Schleper C."/>
            <person name="Guy L."/>
            <person name="Ettema T.J."/>
        </authorList>
    </citation>
    <scope>NUCLEOTIDE SEQUENCE</scope>
</reference>
<protein>
    <recommendedName>
        <fullName evidence="4">Type II secretion system protein GspG C-terminal domain-containing protein</fullName>
    </recommendedName>
</protein>
<comment type="caution">
    <text evidence="3">The sequence shown here is derived from an EMBL/GenBank/DDBJ whole genome shotgun (WGS) entry which is preliminary data.</text>
</comment>
<feature type="compositionally biased region" description="Basic and acidic residues" evidence="1">
    <location>
        <begin position="515"/>
        <end position="534"/>
    </location>
</feature>
<keyword evidence="2" id="KW-0472">Membrane</keyword>
<keyword evidence="2" id="KW-1133">Transmembrane helix</keyword>
<organism evidence="3">
    <name type="scientific">marine sediment metagenome</name>
    <dbReference type="NCBI Taxonomy" id="412755"/>
    <lineage>
        <taxon>unclassified sequences</taxon>
        <taxon>metagenomes</taxon>
        <taxon>ecological metagenomes</taxon>
    </lineage>
</organism>
<feature type="region of interest" description="Disordered" evidence="1">
    <location>
        <begin position="477"/>
        <end position="534"/>
    </location>
</feature>
<name>A0A0F9L1F8_9ZZZZ</name>
<evidence type="ECO:0000313" key="3">
    <source>
        <dbReference type="EMBL" id="KKM88504.1"/>
    </source>
</evidence>
<dbReference type="EMBL" id="LAZR01006951">
    <property type="protein sequence ID" value="KKM88504.1"/>
    <property type="molecule type" value="Genomic_DNA"/>
</dbReference>
<evidence type="ECO:0000256" key="2">
    <source>
        <dbReference type="SAM" id="Phobius"/>
    </source>
</evidence>
<sequence length="534" mass="59186">MTESDKPRLRTRIWKRVRRVIVTLFVIQTILVAGLAIYIALGNRAGRRDAEQVLADLRTRGLPVSRAEIYGQADPDSKKAGHLLSAAEEIVEVDAGKYEDLPHVGVKGQPLALCEPVGPELIGKLRTFSQDHRRYFALLDELRRLDVRLPLADLYALEQPALPPGERTMSLARKYLALSLLAQAEGRPGDAIRLCGHMASLNRLFDGQPSLLVALCQAGVDAAAQAGIEEALSRTTPKPQDLRSVQKILLAEDARIDLQEMYKGEMATLAEALADPELMDLAKARDVHAVMLAQSWAEDLRERFQDLARDSRVTIPVASRTRVRLWLGVYWSWYSVCPGAFQSLYARNIRDSIAGHEMVAAPLPAPARQVKDRFELEKDPEVRLTLRGVQMILRGKACVRVAIVALAVELYRIEHGKWPEKLADVGESLPMDPFTGEPMRYEPTADGRLIYSIGMDLEDDGGKDDRDISDDVTFRLFDPDRRNKPRPPPITGGSPAILPGPGQDALDPEALEATTDPRVRGVRETTEDDRAGGE</sequence>
<gene>
    <name evidence="3" type="ORF">LCGC14_1258070</name>
</gene>
<dbReference type="SUPFAM" id="SSF54523">
    <property type="entry name" value="Pili subunits"/>
    <property type="match status" value="1"/>
</dbReference>